<feature type="region of interest" description="Disordered" evidence="9">
    <location>
        <begin position="209"/>
        <end position="231"/>
    </location>
</feature>
<dbReference type="PANTHER" id="PTHR30046">
    <property type="entry name" value="FLAGELLAR M-RING PROTEIN"/>
    <property type="match status" value="1"/>
</dbReference>
<comment type="subcellular location">
    <subcellularLocation>
        <location evidence="1">Bacterial flagellum basal body</location>
    </subcellularLocation>
    <subcellularLocation>
        <location evidence="2">Cell membrane</location>
        <topology evidence="2">Multi-pass membrane protein</topology>
    </subcellularLocation>
</comment>
<dbReference type="InterPro" id="IPR043427">
    <property type="entry name" value="YscJ/FliF"/>
</dbReference>
<evidence type="ECO:0000256" key="10">
    <source>
        <dbReference type="SAM" id="Phobius"/>
    </source>
</evidence>
<keyword evidence="8" id="KW-0975">Bacterial flagellum</keyword>
<proteinExistence type="inferred from homology"/>
<keyword evidence="7 10" id="KW-0472">Membrane</keyword>
<organism evidence="13 14">
    <name type="scientific">Telluria antibiotica</name>
    <dbReference type="NCBI Taxonomy" id="2717319"/>
    <lineage>
        <taxon>Bacteria</taxon>
        <taxon>Pseudomonadati</taxon>
        <taxon>Pseudomonadota</taxon>
        <taxon>Betaproteobacteria</taxon>
        <taxon>Burkholderiales</taxon>
        <taxon>Oxalobacteraceae</taxon>
        <taxon>Telluria group</taxon>
        <taxon>Telluria</taxon>
    </lineage>
</organism>
<evidence type="ECO:0000256" key="6">
    <source>
        <dbReference type="ARBA" id="ARBA00022989"/>
    </source>
</evidence>
<feature type="region of interest" description="Disordered" evidence="9">
    <location>
        <begin position="296"/>
        <end position="321"/>
    </location>
</feature>
<evidence type="ECO:0000256" key="2">
    <source>
        <dbReference type="ARBA" id="ARBA00004651"/>
    </source>
</evidence>
<feature type="domain" description="Flagellar M-ring N-terminal" evidence="11">
    <location>
        <begin position="36"/>
        <end position="209"/>
    </location>
</feature>
<evidence type="ECO:0000313" key="13">
    <source>
        <dbReference type="EMBL" id="NIA55040.1"/>
    </source>
</evidence>
<accession>A0ABX0PCF6</accession>
<dbReference type="PIRSF" id="PIRSF004862">
    <property type="entry name" value="FliF"/>
    <property type="match status" value="1"/>
</dbReference>
<keyword evidence="13" id="KW-0282">Flagellum</keyword>
<evidence type="ECO:0000256" key="8">
    <source>
        <dbReference type="ARBA" id="ARBA00023143"/>
    </source>
</evidence>
<gene>
    <name evidence="13" type="primary">fliF</name>
    <name evidence="13" type="ORF">HAV22_15495</name>
</gene>
<evidence type="ECO:0000256" key="7">
    <source>
        <dbReference type="ARBA" id="ARBA00023136"/>
    </source>
</evidence>
<evidence type="ECO:0000256" key="5">
    <source>
        <dbReference type="ARBA" id="ARBA00022692"/>
    </source>
</evidence>
<dbReference type="Proteomes" id="UP000716322">
    <property type="component" value="Unassembled WGS sequence"/>
</dbReference>
<comment type="similarity">
    <text evidence="3">Belongs to the FliF family.</text>
</comment>
<feature type="domain" description="Flagellar M-ring C-terminal" evidence="12">
    <location>
        <begin position="243"/>
        <end position="379"/>
    </location>
</feature>
<dbReference type="PANTHER" id="PTHR30046:SF0">
    <property type="entry name" value="FLAGELLAR M-RING PROTEIN"/>
    <property type="match status" value="1"/>
</dbReference>
<reference evidence="13 14" key="1">
    <citation type="submission" date="2020-03" db="EMBL/GenBank/DDBJ databases">
        <title>Genome sequence of strain Massilia sp. TW-1.</title>
        <authorList>
            <person name="Chaudhary D.K."/>
        </authorList>
    </citation>
    <scope>NUCLEOTIDE SEQUENCE [LARGE SCALE GENOMIC DNA]</scope>
    <source>
        <strain evidence="13 14">TW-1</strain>
    </source>
</reference>
<sequence length="473" mass="50281">MQSKWASLDRRARVGIGAGMLAIVVLVGALAWWAYRPDYQVLFADMAARDAAAMTAELDKMKTPYQLADGGTTIMVPRSLVYKTRLAVMGKEVPLQGAIGFEVFNNADFGMTEFVQKVNYLRAVQGELTRTILSIDDIRNARVHLAIPEQGLFKKALAKPKASVTLTLKPGHVLAADQVAGIQRLVAASVPDIVPADVTVIDQHGVALTRPSSADGAGESASNQLESKRSTEEYLTKKVAQVLDRTFGAGEAIASVDVALNLNQSKVTTEEVLPAHGGVSNGSPTGVMVRERISARDADAAPGGAGKSAGGTSSSESDYQVGRRVEQLSVAAGTVRRMTVAVVVRQAMTDEQRDKLREVVALAVGLNAERGDAIVVNSMDRLVTPAAAATDAVPPDTVPEPAPARRDAASVNVVIGVLVALAVLLAGLLAWLFLRPRRPVPQPQRVLTAAEREQMLIEVRAWIETPAPNLEKA</sequence>
<evidence type="ECO:0000256" key="1">
    <source>
        <dbReference type="ARBA" id="ARBA00004117"/>
    </source>
</evidence>
<keyword evidence="5 10" id="KW-0812">Transmembrane</keyword>
<evidence type="ECO:0000256" key="4">
    <source>
        <dbReference type="ARBA" id="ARBA00022475"/>
    </source>
</evidence>
<dbReference type="InterPro" id="IPR006182">
    <property type="entry name" value="FliF_N_dom"/>
</dbReference>
<feature type="transmembrane region" description="Helical" evidence="10">
    <location>
        <begin position="12"/>
        <end position="35"/>
    </location>
</feature>
<feature type="transmembrane region" description="Helical" evidence="10">
    <location>
        <begin position="413"/>
        <end position="434"/>
    </location>
</feature>
<dbReference type="InterPro" id="IPR000067">
    <property type="entry name" value="FlgMring_FliF"/>
</dbReference>
<dbReference type="InterPro" id="IPR013556">
    <property type="entry name" value="Flag_M-ring_C"/>
</dbReference>
<dbReference type="Gene3D" id="3.30.300.30">
    <property type="match status" value="1"/>
</dbReference>
<keyword evidence="14" id="KW-1185">Reference proteome</keyword>
<name>A0ABX0PCF6_9BURK</name>
<dbReference type="InterPro" id="IPR045851">
    <property type="entry name" value="AMP-bd_C_sf"/>
</dbReference>
<keyword evidence="6 10" id="KW-1133">Transmembrane helix</keyword>
<dbReference type="RefSeq" id="WP_166860437.1">
    <property type="nucleotide sequence ID" value="NZ_JAAQOM010000009.1"/>
</dbReference>
<dbReference type="NCBIfam" id="TIGR00206">
    <property type="entry name" value="fliF"/>
    <property type="match status" value="1"/>
</dbReference>
<keyword evidence="13" id="KW-0966">Cell projection</keyword>
<evidence type="ECO:0000313" key="14">
    <source>
        <dbReference type="Proteomes" id="UP000716322"/>
    </source>
</evidence>
<evidence type="ECO:0000259" key="12">
    <source>
        <dbReference type="Pfam" id="PF08345"/>
    </source>
</evidence>
<evidence type="ECO:0000259" key="11">
    <source>
        <dbReference type="Pfam" id="PF01514"/>
    </source>
</evidence>
<keyword evidence="4" id="KW-1003">Cell membrane</keyword>
<dbReference type="PRINTS" id="PR01009">
    <property type="entry name" value="FLGMRINGFLIF"/>
</dbReference>
<dbReference type="Pfam" id="PF01514">
    <property type="entry name" value="YscJ_FliF"/>
    <property type="match status" value="1"/>
</dbReference>
<keyword evidence="13" id="KW-0969">Cilium</keyword>
<dbReference type="Pfam" id="PF08345">
    <property type="entry name" value="YscJ_FliF_C"/>
    <property type="match status" value="1"/>
</dbReference>
<dbReference type="EMBL" id="JAAQOM010000009">
    <property type="protein sequence ID" value="NIA55040.1"/>
    <property type="molecule type" value="Genomic_DNA"/>
</dbReference>
<evidence type="ECO:0000256" key="9">
    <source>
        <dbReference type="SAM" id="MobiDB-lite"/>
    </source>
</evidence>
<comment type="caution">
    <text evidence="13">The sequence shown here is derived from an EMBL/GenBank/DDBJ whole genome shotgun (WGS) entry which is preliminary data.</text>
</comment>
<evidence type="ECO:0000256" key="3">
    <source>
        <dbReference type="ARBA" id="ARBA00007971"/>
    </source>
</evidence>
<protein>
    <submittedName>
        <fullName evidence="13">Flagellar M-ring protein FliF</fullName>
    </submittedName>
</protein>